<evidence type="ECO:0000313" key="13">
    <source>
        <dbReference type="Proteomes" id="UP001172673"/>
    </source>
</evidence>
<evidence type="ECO:0000259" key="11">
    <source>
        <dbReference type="PROSITE" id="PS00498"/>
    </source>
</evidence>
<dbReference type="Pfam" id="PF00264">
    <property type="entry name" value="Tyrosinase"/>
    <property type="match status" value="1"/>
</dbReference>
<evidence type="ECO:0000256" key="1">
    <source>
        <dbReference type="ARBA" id="ARBA00001973"/>
    </source>
</evidence>
<comment type="similarity">
    <text evidence="2">Belongs to the tyrosinase family.</text>
</comment>
<dbReference type="Gene3D" id="1.10.1280.10">
    <property type="entry name" value="Di-copper center containing domain from catechol oxidase"/>
    <property type="match status" value="1"/>
</dbReference>
<comment type="catalytic activity">
    <reaction evidence="10">
        <text>L-tyrosine + O2 = L-dopaquinone + H2O</text>
        <dbReference type="Rhea" id="RHEA:18117"/>
        <dbReference type="ChEBI" id="CHEBI:15377"/>
        <dbReference type="ChEBI" id="CHEBI:15379"/>
        <dbReference type="ChEBI" id="CHEBI:57924"/>
        <dbReference type="ChEBI" id="CHEBI:58315"/>
        <dbReference type="EC" id="1.14.18.1"/>
    </reaction>
</comment>
<evidence type="ECO:0000256" key="4">
    <source>
        <dbReference type="ARBA" id="ARBA00022723"/>
    </source>
</evidence>
<dbReference type="InterPro" id="IPR041640">
    <property type="entry name" value="Tyrosinase_C"/>
</dbReference>
<evidence type="ECO:0000313" key="12">
    <source>
        <dbReference type="EMBL" id="KAJ9607179.1"/>
    </source>
</evidence>
<dbReference type="PROSITE" id="PS00498">
    <property type="entry name" value="TYROSINASE_2"/>
    <property type="match status" value="1"/>
</dbReference>
<dbReference type="Gene3D" id="2.60.310.20">
    <property type="match status" value="1"/>
</dbReference>
<evidence type="ECO:0000256" key="3">
    <source>
        <dbReference type="ARBA" id="ARBA00011906"/>
    </source>
</evidence>
<dbReference type="InterPro" id="IPR050316">
    <property type="entry name" value="Tyrosinase/Hemocyanin"/>
</dbReference>
<feature type="domain" description="Tyrosinase copper-binding" evidence="11">
    <location>
        <begin position="316"/>
        <end position="327"/>
    </location>
</feature>
<dbReference type="EMBL" id="JAPDRK010000012">
    <property type="protein sequence ID" value="KAJ9607179.1"/>
    <property type="molecule type" value="Genomic_DNA"/>
</dbReference>
<keyword evidence="5" id="KW-0560">Oxidoreductase</keyword>
<sequence>MATYITISNTGPSEAELNAGLVCGLGALNNDEVRPRLDIDVMIARQPDVFNLFLLALIDLKADTTKLGYFALAGEFASMDFPPLSGTEPYLALLEQTLYRKMQAIIREYDRSIQPKYKAAARAFRLPYWDYFRPRDVDARFPGIKYEGRRTSYEYDFRMPDILNVTEVMIRMPPYDHLEMRSNPLYSFKFNDKLNLDRDWNKANLSNFNPGRTVRRPRDKHSKYHNVQDLSEVLNSGREGRTTMMLDILNPNSSRYPDIGDVASDRVLRTGDMTRTILSTGKPASYGSIEALHGNYHQLIGGDNGHMGHASIAAFDPVFWLHHCNVDRIFAIWQALHPHSWFPPAGRDARGRPLKPENEKDLLPFYRHIDELGPIYYDSDWARSTEKLGYTYPDLDRQTSPRAIWSGVYHRYIWSVRRTSSSRFYRPPSDMMPLNLNRAQVFQYQDPNPRNPGHDSHRPEYTRAGSTRIIYKRVASYDSESITLTTEQRAAQDNGYLPAADNELDPYFDREWYIDNVVKRFASALFLPPIQRFIDLTPHRNALNGPFTIYFFLCPKSRFPDNEAEYAVSPYLAGINHIFAAPREVCDNCGEQDAAGSLASDTVPITPLLLDYMMNGTLESMRAEHVGPFLVKYLRWRVVYAGGARVDPRDMPNFELSISAKASHDDGSTTYESYPDIVEDIIYYAS</sequence>
<dbReference type="InterPro" id="IPR002227">
    <property type="entry name" value="Tyrosinase_Cu-bd"/>
</dbReference>
<evidence type="ECO:0000256" key="5">
    <source>
        <dbReference type="ARBA" id="ARBA00023002"/>
    </source>
</evidence>
<dbReference type="SUPFAM" id="SSF48056">
    <property type="entry name" value="Di-copper centre-containing domain"/>
    <property type="match status" value="1"/>
</dbReference>
<keyword evidence="7" id="KW-0503">Monooxygenase</keyword>
<dbReference type="GO" id="GO:0004503">
    <property type="term" value="F:tyrosinase activity"/>
    <property type="evidence" value="ECO:0007669"/>
    <property type="project" value="UniProtKB-EC"/>
</dbReference>
<dbReference type="InterPro" id="IPR008922">
    <property type="entry name" value="Di-copper_centre_dom_sf"/>
</dbReference>
<evidence type="ECO:0000256" key="10">
    <source>
        <dbReference type="ARBA" id="ARBA00048881"/>
    </source>
</evidence>
<evidence type="ECO:0000256" key="8">
    <source>
        <dbReference type="ARBA" id="ARBA00023101"/>
    </source>
</evidence>
<dbReference type="EC" id="1.14.18.1" evidence="3"/>
<evidence type="ECO:0000256" key="9">
    <source>
        <dbReference type="ARBA" id="ARBA00048233"/>
    </source>
</evidence>
<name>A0AA39CFY0_9EURO</name>
<comment type="caution">
    <text evidence="12">The sequence shown here is derived from an EMBL/GenBank/DDBJ whole genome shotgun (WGS) entry which is preliminary data.</text>
</comment>
<dbReference type="GO" id="GO:0046872">
    <property type="term" value="F:metal ion binding"/>
    <property type="evidence" value="ECO:0007669"/>
    <property type="project" value="UniProtKB-KW"/>
</dbReference>
<comment type="cofactor">
    <cofactor evidence="1">
        <name>Cu(2+)</name>
        <dbReference type="ChEBI" id="CHEBI:29036"/>
    </cofactor>
</comment>
<gene>
    <name evidence="12" type="ORF">H2200_008251</name>
</gene>
<protein>
    <recommendedName>
        <fullName evidence="3">tyrosinase</fullName>
        <ecNumber evidence="3">1.14.18.1</ecNumber>
    </recommendedName>
</protein>
<keyword evidence="8" id="KW-0470">Melanin biosynthesis</keyword>
<keyword evidence="13" id="KW-1185">Reference proteome</keyword>
<proteinExistence type="inferred from homology"/>
<comment type="catalytic activity">
    <reaction evidence="9">
        <text>2 L-dopa + O2 = 2 L-dopaquinone + 2 H2O</text>
        <dbReference type="Rhea" id="RHEA:34287"/>
        <dbReference type="ChEBI" id="CHEBI:15377"/>
        <dbReference type="ChEBI" id="CHEBI:15379"/>
        <dbReference type="ChEBI" id="CHEBI:57504"/>
        <dbReference type="ChEBI" id="CHEBI:57924"/>
        <dbReference type="EC" id="1.14.18.1"/>
    </reaction>
</comment>
<dbReference type="GO" id="GO:0042438">
    <property type="term" value="P:melanin biosynthetic process"/>
    <property type="evidence" value="ECO:0007669"/>
    <property type="project" value="UniProtKB-KW"/>
</dbReference>
<reference evidence="12" key="1">
    <citation type="submission" date="2022-10" db="EMBL/GenBank/DDBJ databases">
        <title>Culturing micro-colonial fungi from biological soil crusts in the Mojave desert and describing Neophaeococcomyces mojavensis, and introducing the new genera and species Taxawa tesnikishii.</title>
        <authorList>
            <person name="Kurbessoian T."/>
            <person name="Stajich J.E."/>
        </authorList>
    </citation>
    <scope>NUCLEOTIDE SEQUENCE</scope>
    <source>
        <strain evidence="12">TK_41</strain>
    </source>
</reference>
<dbReference type="Pfam" id="PF18132">
    <property type="entry name" value="Tyrosinase_C"/>
    <property type="match status" value="1"/>
</dbReference>
<dbReference type="PANTHER" id="PTHR11474">
    <property type="entry name" value="TYROSINASE FAMILY MEMBER"/>
    <property type="match status" value="1"/>
</dbReference>
<organism evidence="12 13">
    <name type="scientific">Cladophialophora chaetospira</name>
    <dbReference type="NCBI Taxonomy" id="386627"/>
    <lineage>
        <taxon>Eukaryota</taxon>
        <taxon>Fungi</taxon>
        <taxon>Dikarya</taxon>
        <taxon>Ascomycota</taxon>
        <taxon>Pezizomycotina</taxon>
        <taxon>Eurotiomycetes</taxon>
        <taxon>Chaetothyriomycetidae</taxon>
        <taxon>Chaetothyriales</taxon>
        <taxon>Herpotrichiellaceae</taxon>
        <taxon>Cladophialophora</taxon>
    </lineage>
</organism>
<keyword evidence="6" id="KW-0186">Copper</keyword>
<dbReference type="AlphaFoldDB" id="A0AA39CFY0"/>
<evidence type="ECO:0000256" key="2">
    <source>
        <dbReference type="ARBA" id="ARBA00009928"/>
    </source>
</evidence>
<keyword evidence="4" id="KW-0479">Metal-binding</keyword>
<dbReference type="PRINTS" id="PR00092">
    <property type="entry name" value="TYROSINASE"/>
</dbReference>
<dbReference type="Proteomes" id="UP001172673">
    <property type="component" value="Unassembled WGS sequence"/>
</dbReference>
<dbReference type="PANTHER" id="PTHR11474:SF76">
    <property type="entry name" value="SHKT DOMAIN-CONTAINING PROTEIN"/>
    <property type="match status" value="1"/>
</dbReference>
<accession>A0AA39CFY0</accession>
<evidence type="ECO:0000256" key="7">
    <source>
        <dbReference type="ARBA" id="ARBA00023033"/>
    </source>
</evidence>
<evidence type="ECO:0000256" key="6">
    <source>
        <dbReference type="ARBA" id="ARBA00023008"/>
    </source>
</evidence>